<evidence type="ECO:0000259" key="9">
    <source>
        <dbReference type="Pfam" id="PF13515"/>
    </source>
</evidence>
<dbReference type="InterPro" id="IPR032692">
    <property type="entry name" value="YccS_N"/>
</dbReference>
<keyword evidence="11" id="KW-1185">Reference proteome</keyword>
<feature type="transmembrane region" description="Helical" evidence="7">
    <location>
        <begin position="112"/>
        <end position="129"/>
    </location>
</feature>
<evidence type="ECO:0000256" key="7">
    <source>
        <dbReference type="SAM" id="Phobius"/>
    </source>
</evidence>
<dbReference type="AlphaFoldDB" id="A0A3A1YM33"/>
<feature type="domain" description="Integral membrane bound transporter" evidence="9">
    <location>
        <begin position="417"/>
        <end position="539"/>
    </location>
</feature>
<feature type="transmembrane region" description="Helical" evidence="7">
    <location>
        <begin position="87"/>
        <end position="105"/>
    </location>
</feature>
<evidence type="ECO:0000256" key="6">
    <source>
        <dbReference type="SAM" id="MobiDB-lite"/>
    </source>
</evidence>
<keyword evidence="5" id="KW-0175">Coiled coil</keyword>
<name>A0A3A1YM33_9GAMM</name>
<accession>A0A3A1YM33</accession>
<feature type="transmembrane region" description="Helical" evidence="7">
    <location>
        <begin position="12"/>
        <end position="30"/>
    </location>
</feature>
<gene>
    <name evidence="10" type="ORF">CKF58_05480</name>
</gene>
<dbReference type="RefSeq" id="WP_119531775.1">
    <property type="nucleotide sequence ID" value="NZ_JBHSSP010000001.1"/>
</dbReference>
<sequence length="1124" mass="125729">MSNKFKSIIKYQWVNVLPTFISASIILSFLGVLDLFSLYLPMSLGLIAGGVVDADNRFSGKVKNAVLIFFLFLIAELAVLYTYQNFVLLWITSIVLSFIFVMSGAFSKSLKIVGFGGVLIICYSMFLAFHATNFTMAVEHMLYMLVAAMFYTGISLIIHILFPNRGIKNNISDLYNALSEFLSIKGTFFDPDDDTYRREFTSTDQENGGALIAHNYYNKNFEKARNNLIAQFERSKASLIIRIKSFGKRKTTSDMMRYYLTADNIFKSLDFNLQDYQPLKDRLQDSDIMFRIQRILMLFAASAAQFSYDLKSERMTSLDKRILISIERLENSINKQQALHYYHVDSLQLLLTKLKKVYWLFQNINNHEQAQQGIAQLTQERRKVNFRLKLQEAMQSFSFKSPVMRHAIRVSILLFMSCFVFKFLTLQFAFWFMMAGVLVIQPNYSLTKTRVKHRVLGSIAGALLGSCLAFNIETMPLELCLSGIITLTLFQVTKALNYGYSTMFLTMAVFATFRTAGMGLDAYIVAERIVANTLGAGLCYLVMSYVLPEWKYLDLGKSVRSVYDYNKRLLLSLLGMIGKNHQVTIFDLSKRYVMAQNAHLRLQSIVANIVNEPKIYRLYITPSIKLMALNDYILSNLSLINQLLIEASESNKLEEIEANTITLMEKLAVVYSNLYSYMDDELRITVGKFVAEANELANADEDEHEVFNLNFYLREKIVGIAVALINYRRELAQIYQLYKIDHKLIERATESKMSKSQAQNTASATGAAAAAMDSEAVAKNSNALEQAARSANTTVENVSAQEVGNSTTAQTGSDLEQSSAEQSQAIASLQQKDSSQQQASESSVPSQTVTQAGSTNTTHKTSSKSSSSGAKDSANATKNTATSDNQEQVYEQTQEFISLAAQNSINDIKAGANQEQVEQIIKHCLGVNEDSETNLDSAVINSNENSENQVSHAVNNASATRANNMHEQQIAQEVNTAQEINSAKNAPPSATSHNASLIDMVEAQAPAVVEAQMPIPELDAAQAQAELAAQAAQNRQAAERLVAAELENTPSSEDDIFTDYLTSREVEMAKQIEQEVFWHDTADELARIEKQEADETAAQAEQAAQTNQQADKFAQDNLTKQYDK</sequence>
<feature type="coiled-coil region" evidence="5">
    <location>
        <begin position="1020"/>
        <end position="1048"/>
    </location>
</feature>
<comment type="subcellular location">
    <subcellularLocation>
        <location evidence="1">Membrane</location>
        <topology evidence="1">Multi-pass membrane protein</topology>
    </subcellularLocation>
</comment>
<evidence type="ECO:0000256" key="5">
    <source>
        <dbReference type="SAM" id="Coils"/>
    </source>
</evidence>
<keyword evidence="4 7" id="KW-0472">Membrane</keyword>
<dbReference type="Pfam" id="PF13515">
    <property type="entry name" value="FUSC_2"/>
    <property type="match status" value="1"/>
</dbReference>
<keyword evidence="3 7" id="KW-1133">Transmembrane helix</keyword>
<dbReference type="InterPro" id="IPR049453">
    <property type="entry name" value="Memb_transporter_dom"/>
</dbReference>
<feature type="compositionally biased region" description="Polar residues" evidence="6">
    <location>
        <begin position="781"/>
        <end position="812"/>
    </location>
</feature>
<dbReference type="Proteomes" id="UP000265916">
    <property type="component" value="Unassembled WGS sequence"/>
</dbReference>
<reference evidence="10 11" key="1">
    <citation type="submission" date="2017-08" db="EMBL/GenBank/DDBJ databases">
        <title>Reclassification of Bisgaard taxon 37 and 44.</title>
        <authorList>
            <person name="Christensen H."/>
        </authorList>
    </citation>
    <scope>NUCLEOTIDE SEQUENCE [LARGE SCALE GENOMIC DNA]</scope>
    <source>
        <strain evidence="10 11">111</strain>
    </source>
</reference>
<evidence type="ECO:0000256" key="4">
    <source>
        <dbReference type="ARBA" id="ARBA00023136"/>
    </source>
</evidence>
<evidence type="ECO:0000256" key="3">
    <source>
        <dbReference type="ARBA" id="ARBA00022989"/>
    </source>
</evidence>
<feature type="region of interest" description="Disordered" evidence="6">
    <location>
        <begin position="781"/>
        <end position="888"/>
    </location>
</feature>
<feature type="region of interest" description="Disordered" evidence="6">
    <location>
        <begin position="1092"/>
        <end position="1124"/>
    </location>
</feature>
<feature type="compositionally biased region" description="Low complexity" evidence="6">
    <location>
        <begin position="813"/>
        <end position="831"/>
    </location>
</feature>
<evidence type="ECO:0000256" key="1">
    <source>
        <dbReference type="ARBA" id="ARBA00004141"/>
    </source>
</evidence>
<feature type="transmembrane region" description="Helical" evidence="7">
    <location>
        <begin position="141"/>
        <end position="162"/>
    </location>
</feature>
<feature type="transmembrane region" description="Helical" evidence="7">
    <location>
        <begin position="64"/>
        <end position="81"/>
    </location>
</feature>
<proteinExistence type="predicted"/>
<feature type="compositionally biased region" description="Polar residues" evidence="6">
    <location>
        <begin position="874"/>
        <end position="888"/>
    </location>
</feature>
<feature type="compositionally biased region" description="Polar residues" evidence="6">
    <location>
        <begin position="832"/>
        <end position="853"/>
    </location>
</feature>
<dbReference type="OrthoDB" id="8670769at2"/>
<dbReference type="EMBL" id="NRJG01000097">
    <property type="protein sequence ID" value="RIY37077.1"/>
    <property type="molecule type" value="Genomic_DNA"/>
</dbReference>
<organism evidence="10 11">
    <name type="scientific">Psittacicella hinzii</name>
    <dbReference type="NCBI Taxonomy" id="2028575"/>
    <lineage>
        <taxon>Bacteria</taxon>
        <taxon>Pseudomonadati</taxon>
        <taxon>Pseudomonadota</taxon>
        <taxon>Gammaproteobacteria</taxon>
        <taxon>Pasteurellales</taxon>
        <taxon>Psittacicellaceae</taxon>
        <taxon>Psittacicella</taxon>
    </lineage>
</organism>
<feature type="transmembrane region" description="Helical" evidence="7">
    <location>
        <begin position="407"/>
        <end position="434"/>
    </location>
</feature>
<protein>
    <submittedName>
        <fullName evidence="10">Uncharacterized protein</fullName>
    </submittedName>
</protein>
<feature type="transmembrane region" description="Helical" evidence="7">
    <location>
        <begin position="36"/>
        <end position="52"/>
    </location>
</feature>
<keyword evidence="2 7" id="KW-0812">Transmembrane</keyword>
<evidence type="ECO:0000256" key="2">
    <source>
        <dbReference type="ARBA" id="ARBA00022692"/>
    </source>
</evidence>
<evidence type="ECO:0000313" key="11">
    <source>
        <dbReference type="Proteomes" id="UP000265916"/>
    </source>
</evidence>
<feature type="compositionally biased region" description="Low complexity" evidence="6">
    <location>
        <begin position="1096"/>
        <end position="1111"/>
    </location>
</feature>
<dbReference type="GO" id="GO:0016020">
    <property type="term" value="C:membrane"/>
    <property type="evidence" value="ECO:0007669"/>
    <property type="project" value="UniProtKB-SubCell"/>
</dbReference>
<feature type="transmembrane region" description="Helical" evidence="7">
    <location>
        <begin position="455"/>
        <end position="472"/>
    </location>
</feature>
<feature type="domain" description="Integral membrane protein YccS N-terminal" evidence="8">
    <location>
        <begin position="67"/>
        <end position="359"/>
    </location>
</feature>
<comment type="caution">
    <text evidence="10">The sequence shown here is derived from an EMBL/GenBank/DDBJ whole genome shotgun (WGS) entry which is preliminary data.</text>
</comment>
<feature type="compositionally biased region" description="Low complexity" evidence="6">
    <location>
        <begin position="854"/>
        <end position="868"/>
    </location>
</feature>
<evidence type="ECO:0000259" key="8">
    <source>
        <dbReference type="Pfam" id="PF12805"/>
    </source>
</evidence>
<dbReference type="Pfam" id="PF12805">
    <property type="entry name" value="FUSC-like"/>
    <property type="match status" value="1"/>
</dbReference>
<evidence type="ECO:0000313" key="10">
    <source>
        <dbReference type="EMBL" id="RIY37077.1"/>
    </source>
</evidence>